<dbReference type="InterPro" id="IPR043472">
    <property type="entry name" value="Macro_dom-like"/>
</dbReference>
<dbReference type="PROSITE" id="PS51154">
    <property type="entry name" value="MACRO"/>
    <property type="match status" value="1"/>
</dbReference>
<gene>
    <name evidence="2" type="ORF">BC751_2886</name>
</gene>
<evidence type="ECO:0000313" key="3">
    <source>
        <dbReference type="Proteomes" id="UP000292209"/>
    </source>
</evidence>
<keyword evidence="3" id="KW-1185">Reference proteome</keyword>
<dbReference type="OrthoDB" id="6194521at2"/>
<comment type="caution">
    <text evidence="2">The sequence shown here is derived from an EMBL/GenBank/DDBJ whole genome shotgun (WGS) entry which is preliminary data.</text>
</comment>
<dbReference type="PANTHER" id="PTHR11106:SF27">
    <property type="entry name" value="MACRO DOMAIN-CONTAINING PROTEIN"/>
    <property type="match status" value="1"/>
</dbReference>
<dbReference type="InterPro" id="IPR002589">
    <property type="entry name" value="Macro_dom"/>
</dbReference>
<dbReference type="Proteomes" id="UP000292209">
    <property type="component" value="Unassembled WGS sequence"/>
</dbReference>
<proteinExistence type="predicted"/>
<feature type="domain" description="Macro" evidence="1">
    <location>
        <begin position="1"/>
        <end position="176"/>
    </location>
</feature>
<name>A0A4Q7PAP4_9BACT</name>
<evidence type="ECO:0000313" key="2">
    <source>
        <dbReference type="EMBL" id="RZS97281.1"/>
    </source>
</evidence>
<dbReference type="Pfam" id="PF01661">
    <property type="entry name" value="Macro"/>
    <property type="match status" value="1"/>
</dbReference>
<dbReference type="CDD" id="cd02908">
    <property type="entry name" value="Macro_OAADPr_deacetylase"/>
    <property type="match status" value="1"/>
</dbReference>
<dbReference type="AlphaFoldDB" id="A0A4Q7PAP4"/>
<dbReference type="PANTHER" id="PTHR11106">
    <property type="entry name" value="GANGLIOSIDE INDUCED DIFFERENTIATION ASSOCIATED PROTEIN 2-RELATED"/>
    <property type="match status" value="1"/>
</dbReference>
<sequence length="178" mass="19086">MKTTIGPITIECFEGDITSQSDIDAIVNAANAHLAPGGGVAGAIHRKAGPGLYEECKALAPIQTGEAVITSGHGLPNPFVIHCLGPVYGIDKPEAKLLANCYRNALKLADEKKLNSIAFPAISTGIFGYPITEAALIAFRTFAEESPKLQHIRTIRMVLFSEKDLQEHLKAFQQVFGD</sequence>
<dbReference type="RefSeq" id="WP_130276102.1">
    <property type="nucleotide sequence ID" value="NZ_SGXG01000001.1"/>
</dbReference>
<dbReference type="SUPFAM" id="SSF52949">
    <property type="entry name" value="Macro domain-like"/>
    <property type="match status" value="1"/>
</dbReference>
<accession>A0A4Q7PAP4</accession>
<organism evidence="2 3">
    <name type="scientific">Cecembia calidifontis</name>
    <dbReference type="NCBI Taxonomy" id="1187080"/>
    <lineage>
        <taxon>Bacteria</taxon>
        <taxon>Pseudomonadati</taxon>
        <taxon>Bacteroidota</taxon>
        <taxon>Cytophagia</taxon>
        <taxon>Cytophagales</taxon>
        <taxon>Cyclobacteriaceae</taxon>
        <taxon>Cecembia</taxon>
    </lineage>
</organism>
<evidence type="ECO:0000259" key="1">
    <source>
        <dbReference type="PROSITE" id="PS51154"/>
    </source>
</evidence>
<dbReference type="EMBL" id="SGXG01000001">
    <property type="protein sequence ID" value="RZS97281.1"/>
    <property type="molecule type" value="Genomic_DNA"/>
</dbReference>
<reference evidence="2 3" key="1">
    <citation type="submission" date="2019-02" db="EMBL/GenBank/DDBJ databases">
        <title>Genomic Encyclopedia of Archaeal and Bacterial Type Strains, Phase II (KMG-II): from individual species to whole genera.</title>
        <authorList>
            <person name="Goeker M."/>
        </authorList>
    </citation>
    <scope>NUCLEOTIDE SEQUENCE [LARGE SCALE GENOMIC DNA]</scope>
    <source>
        <strain evidence="2 3">DSM 21411</strain>
    </source>
</reference>
<dbReference type="Gene3D" id="3.40.220.10">
    <property type="entry name" value="Leucine Aminopeptidase, subunit E, domain 1"/>
    <property type="match status" value="1"/>
</dbReference>
<protein>
    <submittedName>
        <fullName evidence="2">O-acetyl-ADP-ribose deacetylase (Regulator of RNase III)</fullName>
    </submittedName>
</protein>
<dbReference type="SMART" id="SM00506">
    <property type="entry name" value="A1pp"/>
    <property type="match status" value="1"/>
</dbReference>